<sequence>MAYYNTINRVTRLSLGTKHSAPLFLYSANYEEMTQMAKSGDWDAFARVYTDAVEILASKVDAVVICAVMPHKVSGRLQRCLAPLNLPLLHIADCVGRYLQTQHPRIGILGLLGPKITMLGGDDPDFFIGRLQSRDLDIQVLVPETTAELDEVNRGMMDEVTKGMSVVTPLTKDMFVRNALRLVDRGAQAILLGSTDLGFSIKQSDLGKDILVVDPTSVHAVEVVKWALG</sequence>
<dbReference type="EMBL" id="JARVKM010000031">
    <property type="protein sequence ID" value="KAK9775914.1"/>
    <property type="molecule type" value="Genomic_DNA"/>
</dbReference>
<keyword evidence="2" id="KW-1185">Reference proteome</keyword>
<comment type="caution">
    <text evidence="1">The sequence shown here is derived from an EMBL/GenBank/DDBJ whole genome shotgun (WGS) entry which is preliminary data.</text>
</comment>
<dbReference type="Pfam" id="PF01177">
    <property type="entry name" value="Asp_Glu_race"/>
    <property type="match status" value="1"/>
</dbReference>
<name>A0ABR2XQD5_9PEZI</name>
<dbReference type="Proteomes" id="UP001465668">
    <property type="component" value="Unassembled WGS sequence"/>
</dbReference>
<dbReference type="Gene3D" id="3.40.50.1860">
    <property type="match status" value="2"/>
</dbReference>
<proteinExistence type="predicted"/>
<protein>
    <submittedName>
        <fullName evidence="1">Asp/Glu/hydantoin racemase</fullName>
    </submittedName>
</protein>
<dbReference type="SUPFAM" id="SSF53681">
    <property type="entry name" value="Aspartate/glutamate racemase"/>
    <property type="match status" value="2"/>
</dbReference>
<reference evidence="1 2" key="1">
    <citation type="submission" date="2024-02" db="EMBL/GenBank/DDBJ databases">
        <title>First draft genome assembly of two strains of Seiridium cardinale.</title>
        <authorList>
            <person name="Emiliani G."/>
            <person name="Scali E."/>
        </authorList>
    </citation>
    <scope>NUCLEOTIDE SEQUENCE [LARGE SCALE GENOMIC DNA]</scope>
    <source>
        <strain evidence="1 2">BM-138-000479</strain>
    </source>
</reference>
<dbReference type="InterPro" id="IPR015942">
    <property type="entry name" value="Asp/Glu/hydantoin_racemase"/>
</dbReference>
<organism evidence="1 2">
    <name type="scientific">Seiridium cardinale</name>
    <dbReference type="NCBI Taxonomy" id="138064"/>
    <lineage>
        <taxon>Eukaryota</taxon>
        <taxon>Fungi</taxon>
        <taxon>Dikarya</taxon>
        <taxon>Ascomycota</taxon>
        <taxon>Pezizomycotina</taxon>
        <taxon>Sordariomycetes</taxon>
        <taxon>Xylariomycetidae</taxon>
        <taxon>Amphisphaeriales</taxon>
        <taxon>Sporocadaceae</taxon>
        <taxon>Seiridium</taxon>
    </lineage>
</organism>
<accession>A0ABR2XQD5</accession>
<evidence type="ECO:0000313" key="1">
    <source>
        <dbReference type="EMBL" id="KAK9775914.1"/>
    </source>
</evidence>
<gene>
    <name evidence="1" type="ORF">SCAR479_07439</name>
</gene>
<dbReference type="InterPro" id="IPR001920">
    <property type="entry name" value="Asp/Glu_race"/>
</dbReference>
<evidence type="ECO:0000313" key="2">
    <source>
        <dbReference type="Proteomes" id="UP001465668"/>
    </source>
</evidence>